<dbReference type="PROSITE" id="PS50011">
    <property type="entry name" value="PROTEIN_KINASE_DOM"/>
    <property type="match status" value="1"/>
</dbReference>
<dbReference type="InterPro" id="IPR000719">
    <property type="entry name" value="Prot_kinase_dom"/>
</dbReference>
<sequence>MRIARALRHPNIIHYHGMCYDPTALKLPAAYPALVFSHCAGRSIMKYLSKNPETKRLPLVVGIVDGLAYMHEFGIVHGDLNPRNVLIRIDESGTRAVLSDFGSSVIVSEDTTWLGDDPDYSAPEIKHRKVNITTMSDIYSLALTMLVVVSDRYAFDGDYFKISDMRHHGLRPHKADHEAPEMDDNIWSCIVACWAQEPHLRWPAPQVVSFLATMKFH</sequence>
<evidence type="ECO:0000313" key="3">
    <source>
        <dbReference type="Proteomes" id="UP000807025"/>
    </source>
</evidence>
<gene>
    <name evidence="2" type="ORF">BDN71DRAFT_1448288</name>
</gene>
<dbReference type="PANTHER" id="PTHR44329:SF289">
    <property type="entry name" value="SERINE_THREONINE-PROTEIN KINASE VIK"/>
    <property type="match status" value="1"/>
</dbReference>
<keyword evidence="2" id="KW-0808">Transferase</keyword>
<dbReference type="InterPro" id="IPR011009">
    <property type="entry name" value="Kinase-like_dom_sf"/>
</dbReference>
<protein>
    <submittedName>
        <fullName evidence="2">Kinase-like protein</fullName>
    </submittedName>
</protein>
<keyword evidence="2" id="KW-0418">Kinase</keyword>
<dbReference type="OrthoDB" id="4062651at2759"/>
<name>A0A9P5ZYA5_PLEER</name>
<evidence type="ECO:0000313" key="2">
    <source>
        <dbReference type="EMBL" id="KAF9494895.1"/>
    </source>
</evidence>
<dbReference type="AlphaFoldDB" id="A0A9P5ZYA5"/>
<reference evidence="2" key="1">
    <citation type="submission" date="2020-11" db="EMBL/GenBank/DDBJ databases">
        <authorList>
            <consortium name="DOE Joint Genome Institute"/>
            <person name="Ahrendt S."/>
            <person name="Riley R."/>
            <person name="Andreopoulos W."/>
            <person name="Labutti K."/>
            <person name="Pangilinan J."/>
            <person name="Ruiz-Duenas F.J."/>
            <person name="Barrasa J.M."/>
            <person name="Sanchez-Garcia M."/>
            <person name="Camarero S."/>
            <person name="Miyauchi S."/>
            <person name="Serrano A."/>
            <person name="Linde D."/>
            <person name="Babiker R."/>
            <person name="Drula E."/>
            <person name="Ayuso-Fernandez I."/>
            <person name="Pacheco R."/>
            <person name="Padilla G."/>
            <person name="Ferreira P."/>
            <person name="Barriuso J."/>
            <person name="Kellner H."/>
            <person name="Castanera R."/>
            <person name="Alfaro M."/>
            <person name="Ramirez L."/>
            <person name="Pisabarro A.G."/>
            <person name="Kuo A."/>
            <person name="Tritt A."/>
            <person name="Lipzen A."/>
            <person name="He G."/>
            <person name="Yan M."/>
            <person name="Ng V."/>
            <person name="Cullen D."/>
            <person name="Martin F."/>
            <person name="Rosso M.-N."/>
            <person name="Henrissat B."/>
            <person name="Hibbett D."/>
            <person name="Martinez A.T."/>
            <person name="Grigoriev I.V."/>
        </authorList>
    </citation>
    <scope>NUCLEOTIDE SEQUENCE</scope>
    <source>
        <strain evidence="2">ATCC 90797</strain>
    </source>
</reference>
<dbReference type="GO" id="GO:0005524">
    <property type="term" value="F:ATP binding"/>
    <property type="evidence" value="ECO:0007669"/>
    <property type="project" value="InterPro"/>
</dbReference>
<evidence type="ECO:0000259" key="1">
    <source>
        <dbReference type="PROSITE" id="PS50011"/>
    </source>
</evidence>
<keyword evidence="3" id="KW-1185">Reference proteome</keyword>
<dbReference type="PANTHER" id="PTHR44329">
    <property type="entry name" value="SERINE/THREONINE-PROTEIN KINASE TNNI3K-RELATED"/>
    <property type="match status" value="1"/>
</dbReference>
<proteinExistence type="predicted"/>
<dbReference type="InterPro" id="IPR051681">
    <property type="entry name" value="Ser/Thr_Kinases-Pseudokinases"/>
</dbReference>
<organism evidence="2 3">
    <name type="scientific">Pleurotus eryngii</name>
    <name type="common">Boletus of the steppes</name>
    <dbReference type="NCBI Taxonomy" id="5323"/>
    <lineage>
        <taxon>Eukaryota</taxon>
        <taxon>Fungi</taxon>
        <taxon>Dikarya</taxon>
        <taxon>Basidiomycota</taxon>
        <taxon>Agaricomycotina</taxon>
        <taxon>Agaricomycetes</taxon>
        <taxon>Agaricomycetidae</taxon>
        <taxon>Agaricales</taxon>
        <taxon>Pleurotineae</taxon>
        <taxon>Pleurotaceae</taxon>
        <taxon>Pleurotus</taxon>
    </lineage>
</organism>
<dbReference type="SUPFAM" id="SSF56112">
    <property type="entry name" value="Protein kinase-like (PK-like)"/>
    <property type="match status" value="1"/>
</dbReference>
<dbReference type="EMBL" id="MU154567">
    <property type="protein sequence ID" value="KAF9494895.1"/>
    <property type="molecule type" value="Genomic_DNA"/>
</dbReference>
<comment type="caution">
    <text evidence="2">The sequence shown here is derived from an EMBL/GenBank/DDBJ whole genome shotgun (WGS) entry which is preliminary data.</text>
</comment>
<dbReference type="Proteomes" id="UP000807025">
    <property type="component" value="Unassembled WGS sequence"/>
</dbReference>
<feature type="domain" description="Protein kinase" evidence="1">
    <location>
        <begin position="1"/>
        <end position="217"/>
    </location>
</feature>
<dbReference type="Pfam" id="PF00069">
    <property type="entry name" value="Pkinase"/>
    <property type="match status" value="1"/>
</dbReference>
<dbReference type="Gene3D" id="1.10.510.10">
    <property type="entry name" value="Transferase(Phosphotransferase) domain 1"/>
    <property type="match status" value="1"/>
</dbReference>
<dbReference type="GO" id="GO:0004674">
    <property type="term" value="F:protein serine/threonine kinase activity"/>
    <property type="evidence" value="ECO:0007669"/>
    <property type="project" value="TreeGrafter"/>
</dbReference>
<accession>A0A9P5ZYA5</accession>